<gene>
    <name evidence="1" type="ORF">SAMN04487947_0211</name>
</gene>
<keyword evidence="2" id="KW-1185">Reference proteome</keyword>
<dbReference type="Proteomes" id="UP000198531">
    <property type="component" value="Unassembled WGS sequence"/>
</dbReference>
<dbReference type="InterPro" id="IPR055741">
    <property type="entry name" value="DUF7317"/>
</dbReference>
<evidence type="ECO:0000313" key="2">
    <source>
        <dbReference type="Proteomes" id="UP000198531"/>
    </source>
</evidence>
<name>A0A1I6FY38_9EURY</name>
<dbReference type="Pfam" id="PF24001">
    <property type="entry name" value="DUF7317"/>
    <property type="match status" value="1"/>
</dbReference>
<accession>A0A1I6FY38</accession>
<dbReference type="AlphaFoldDB" id="A0A1I6FY38"/>
<evidence type="ECO:0000313" key="1">
    <source>
        <dbReference type="EMBL" id="SFR34747.1"/>
    </source>
</evidence>
<proteinExistence type="predicted"/>
<protein>
    <submittedName>
        <fullName evidence="1">Uncharacterized protein family (UPF0175)</fullName>
    </submittedName>
</protein>
<dbReference type="RefSeq" id="WP_089803889.1">
    <property type="nucleotide sequence ID" value="NZ_FOYT01000001.1"/>
</dbReference>
<sequence>MHNHALTAAMTLYKSGTLTLSQAATRAGRSEEELVVALRRHDIDVREEGDLTAATADSPVRAD</sequence>
<dbReference type="EMBL" id="FOYT01000001">
    <property type="protein sequence ID" value="SFR34747.1"/>
    <property type="molecule type" value="Genomic_DNA"/>
</dbReference>
<dbReference type="OrthoDB" id="225412at2157"/>
<reference evidence="2" key="1">
    <citation type="submission" date="2016-10" db="EMBL/GenBank/DDBJ databases">
        <authorList>
            <person name="Varghese N."/>
            <person name="Submissions S."/>
        </authorList>
    </citation>
    <scope>NUCLEOTIDE SEQUENCE [LARGE SCALE GENOMIC DNA]</scope>
    <source>
        <strain evidence="2">CGMCC 1.7736</strain>
    </source>
</reference>
<organism evidence="1 2">
    <name type="scientific">Halogeometricum rufum</name>
    <dbReference type="NCBI Taxonomy" id="553469"/>
    <lineage>
        <taxon>Archaea</taxon>
        <taxon>Methanobacteriati</taxon>
        <taxon>Methanobacteriota</taxon>
        <taxon>Stenosarchaea group</taxon>
        <taxon>Halobacteria</taxon>
        <taxon>Halobacteriales</taxon>
        <taxon>Haloferacaceae</taxon>
        <taxon>Halogeometricum</taxon>
    </lineage>
</organism>